<dbReference type="PANTHER" id="PTHR30471">
    <property type="entry name" value="DNA REPAIR PROTEIN RADC"/>
    <property type="match status" value="1"/>
</dbReference>
<name>A0A9Q4KVL2_9EURY</name>
<dbReference type="NCBIfam" id="NF000642">
    <property type="entry name" value="PRK00024.1"/>
    <property type="match status" value="1"/>
</dbReference>
<dbReference type="Pfam" id="PF04002">
    <property type="entry name" value="RadC"/>
    <property type="match status" value="1"/>
</dbReference>
<gene>
    <name evidence="8" type="primary">radC</name>
    <name evidence="8" type="ORF">L0665_06795</name>
</gene>
<dbReference type="InterPro" id="IPR020891">
    <property type="entry name" value="UPF0758_CS"/>
</dbReference>
<organism evidence="8 9">
    <name type="scientific">Methanogenium marinum</name>
    <dbReference type="NCBI Taxonomy" id="348610"/>
    <lineage>
        <taxon>Archaea</taxon>
        <taxon>Methanobacteriati</taxon>
        <taxon>Methanobacteriota</taxon>
        <taxon>Stenosarchaea group</taxon>
        <taxon>Methanomicrobia</taxon>
        <taxon>Methanomicrobiales</taxon>
        <taxon>Methanomicrobiaceae</taxon>
        <taxon>Methanogenium</taxon>
    </lineage>
</organism>
<evidence type="ECO:0000259" key="7">
    <source>
        <dbReference type="PROSITE" id="PS50249"/>
    </source>
</evidence>
<proteinExistence type="inferred from homology"/>
<dbReference type="GO" id="GO:0046872">
    <property type="term" value="F:metal ion binding"/>
    <property type="evidence" value="ECO:0007669"/>
    <property type="project" value="UniProtKB-KW"/>
</dbReference>
<dbReference type="InterPro" id="IPR046778">
    <property type="entry name" value="UPF0758_N"/>
</dbReference>
<dbReference type="PANTHER" id="PTHR30471:SF3">
    <property type="entry name" value="UPF0758 PROTEIN YEES-RELATED"/>
    <property type="match status" value="1"/>
</dbReference>
<keyword evidence="5" id="KW-0482">Metalloprotease</keyword>
<dbReference type="InterPro" id="IPR001405">
    <property type="entry name" value="UPF0758"/>
</dbReference>
<evidence type="ECO:0000256" key="5">
    <source>
        <dbReference type="ARBA" id="ARBA00023049"/>
    </source>
</evidence>
<keyword evidence="2" id="KW-0479">Metal-binding</keyword>
<dbReference type="Proteomes" id="UP001143747">
    <property type="component" value="Unassembled WGS sequence"/>
</dbReference>
<dbReference type="Pfam" id="PF20582">
    <property type="entry name" value="UPF0758_N"/>
    <property type="match status" value="1"/>
</dbReference>
<keyword evidence="1" id="KW-0645">Protease</keyword>
<dbReference type="Gene3D" id="3.40.140.10">
    <property type="entry name" value="Cytidine Deaminase, domain 2"/>
    <property type="match status" value="1"/>
</dbReference>
<evidence type="ECO:0000256" key="4">
    <source>
        <dbReference type="ARBA" id="ARBA00022833"/>
    </source>
</evidence>
<evidence type="ECO:0000256" key="1">
    <source>
        <dbReference type="ARBA" id="ARBA00022670"/>
    </source>
</evidence>
<dbReference type="CDD" id="cd08071">
    <property type="entry name" value="MPN_DUF2466"/>
    <property type="match status" value="1"/>
</dbReference>
<dbReference type="InterPro" id="IPR025657">
    <property type="entry name" value="RadC_JAB"/>
</dbReference>
<dbReference type="AlphaFoldDB" id="A0A9Q4KVL2"/>
<reference evidence="8" key="1">
    <citation type="submission" date="2022-01" db="EMBL/GenBank/DDBJ databases">
        <title>Draft genome of Methanogenium marinum DSM 15558.</title>
        <authorList>
            <person name="Chen S.-C."/>
            <person name="You Y.-T."/>
        </authorList>
    </citation>
    <scope>NUCLEOTIDE SEQUENCE</scope>
    <source>
        <strain evidence="8">DSM 15558</strain>
    </source>
</reference>
<dbReference type="EMBL" id="JAKELO010000002">
    <property type="protein sequence ID" value="MDE4908316.1"/>
    <property type="molecule type" value="Genomic_DNA"/>
</dbReference>
<protein>
    <submittedName>
        <fullName evidence="8">DNA repair protein RadC</fullName>
    </submittedName>
</protein>
<keyword evidence="3" id="KW-0378">Hydrolase</keyword>
<keyword evidence="9" id="KW-1185">Reference proteome</keyword>
<evidence type="ECO:0000313" key="8">
    <source>
        <dbReference type="EMBL" id="MDE4908316.1"/>
    </source>
</evidence>
<accession>A0A9Q4KVL2</accession>
<evidence type="ECO:0000256" key="3">
    <source>
        <dbReference type="ARBA" id="ARBA00022801"/>
    </source>
</evidence>
<keyword evidence="4" id="KW-0862">Zinc</keyword>
<evidence type="ECO:0000313" key="9">
    <source>
        <dbReference type="Proteomes" id="UP001143747"/>
    </source>
</evidence>
<dbReference type="RefSeq" id="WP_274924948.1">
    <property type="nucleotide sequence ID" value="NZ_JAKELO010000002.1"/>
</dbReference>
<dbReference type="GO" id="GO:0008237">
    <property type="term" value="F:metallopeptidase activity"/>
    <property type="evidence" value="ECO:0007669"/>
    <property type="project" value="UniProtKB-KW"/>
</dbReference>
<sequence length="221" mass="24261">MVLKRMRDTDMIDRPRERIAAIGPTVLENRELVAAIIGKGIPGRDVNVISKDIISLLDEKGTEITYDDLTGIKGIGGSRASQMVAAFELARRYIKKPGTTISRPEDILMMTADLLHKQQEYFIVFTLNGAGEVIRRHTITKGTLTHSPVHPREVFAPALTDHAASVIFVHNHPSGNTEPSDADITITRTLAEAGEILGIRVLDHVIVAKTGHTSLKERGIF</sequence>
<dbReference type="NCBIfam" id="TIGR00608">
    <property type="entry name" value="radc"/>
    <property type="match status" value="1"/>
</dbReference>
<dbReference type="InterPro" id="IPR037518">
    <property type="entry name" value="MPN"/>
</dbReference>
<dbReference type="PROSITE" id="PS50249">
    <property type="entry name" value="MPN"/>
    <property type="match status" value="1"/>
</dbReference>
<dbReference type="PROSITE" id="PS01302">
    <property type="entry name" value="UPF0758"/>
    <property type="match status" value="1"/>
</dbReference>
<feature type="domain" description="MPN" evidence="7">
    <location>
        <begin position="100"/>
        <end position="221"/>
    </location>
</feature>
<evidence type="ECO:0000256" key="2">
    <source>
        <dbReference type="ARBA" id="ARBA00022723"/>
    </source>
</evidence>
<evidence type="ECO:0000256" key="6">
    <source>
        <dbReference type="RuleBase" id="RU003797"/>
    </source>
</evidence>
<dbReference type="GO" id="GO:0006508">
    <property type="term" value="P:proteolysis"/>
    <property type="evidence" value="ECO:0007669"/>
    <property type="project" value="UniProtKB-KW"/>
</dbReference>
<comment type="caution">
    <text evidence="8">The sequence shown here is derived from an EMBL/GenBank/DDBJ whole genome shotgun (WGS) entry which is preliminary data.</text>
</comment>
<comment type="similarity">
    <text evidence="6">Belongs to the UPF0758 family.</text>
</comment>